<feature type="compositionally biased region" description="Polar residues" evidence="7">
    <location>
        <begin position="208"/>
        <end position="223"/>
    </location>
</feature>
<gene>
    <name evidence="10" type="ORF">ILEXP_LOCUS55345</name>
</gene>
<proteinExistence type="predicted"/>
<keyword evidence="3 6" id="KW-0694">RNA-binding</keyword>
<dbReference type="GO" id="GO:0003723">
    <property type="term" value="F:RNA binding"/>
    <property type="evidence" value="ECO:0007669"/>
    <property type="project" value="UniProtKB-UniRule"/>
</dbReference>
<evidence type="ECO:0000259" key="9">
    <source>
        <dbReference type="PROSITE" id="PS50961"/>
    </source>
</evidence>
<keyword evidence="11" id="KW-1185">Reference proteome</keyword>
<evidence type="ECO:0000256" key="7">
    <source>
        <dbReference type="SAM" id="MobiDB-lite"/>
    </source>
</evidence>
<feature type="compositionally biased region" description="Basic and acidic residues" evidence="7">
    <location>
        <begin position="195"/>
        <end position="207"/>
    </location>
</feature>
<protein>
    <recommendedName>
        <fullName evidence="12">La protein 1</fullName>
    </recommendedName>
</protein>
<evidence type="ECO:0000256" key="3">
    <source>
        <dbReference type="ARBA" id="ARBA00022884"/>
    </source>
</evidence>
<organism evidence="10 11">
    <name type="scientific">Ilex paraguariensis</name>
    <name type="common">yerba mate</name>
    <dbReference type="NCBI Taxonomy" id="185542"/>
    <lineage>
        <taxon>Eukaryota</taxon>
        <taxon>Viridiplantae</taxon>
        <taxon>Streptophyta</taxon>
        <taxon>Embryophyta</taxon>
        <taxon>Tracheophyta</taxon>
        <taxon>Spermatophyta</taxon>
        <taxon>Magnoliopsida</taxon>
        <taxon>eudicotyledons</taxon>
        <taxon>Gunneridae</taxon>
        <taxon>Pentapetalae</taxon>
        <taxon>asterids</taxon>
        <taxon>campanulids</taxon>
        <taxon>Aquifoliales</taxon>
        <taxon>Aquifoliaceae</taxon>
        <taxon>Ilex</taxon>
    </lineage>
</organism>
<dbReference type="AlphaFoldDB" id="A0ABC8UVB7"/>
<dbReference type="SMART" id="SM00360">
    <property type="entry name" value="RRM"/>
    <property type="match status" value="1"/>
</dbReference>
<evidence type="ECO:0000256" key="6">
    <source>
        <dbReference type="PROSITE-ProRule" id="PRU00332"/>
    </source>
</evidence>
<dbReference type="InterPro" id="IPR045180">
    <property type="entry name" value="La_dom_prot"/>
</dbReference>
<dbReference type="InterPro" id="IPR036390">
    <property type="entry name" value="WH_DNA-bd_sf"/>
</dbReference>
<dbReference type="CDD" id="cd12291">
    <property type="entry name" value="RRM1_La"/>
    <property type="match status" value="1"/>
</dbReference>
<dbReference type="InterPro" id="IPR035979">
    <property type="entry name" value="RBD_domain_sf"/>
</dbReference>
<dbReference type="InterPro" id="IPR006630">
    <property type="entry name" value="La_HTH"/>
</dbReference>
<evidence type="ECO:0000256" key="1">
    <source>
        <dbReference type="ARBA" id="ARBA00004604"/>
    </source>
</evidence>
<dbReference type="Gene3D" id="1.10.10.10">
    <property type="entry name" value="Winged helix-like DNA-binding domain superfamily/Winged helix DNA-binding domain"/>
    <property type="match status" value="1"/>
</dbReference>
<evidence type="ECO:0008006" key="12">
    <source>
        <dbReference type="Google" id="ProtNLM"/>
    </source>
</evidence>
<feature type="region of interest" description="Disordered" evidence="7">
    <location>
        <begin position="195"/>
        <end position="223"/>
    </location>
</feature>
<dbReference type="InterPro" id="IPR000504">
    <property type="entry name" value="RRM_dom"/>
</dbReference>
<dbReference type="PANTHER" id="PTHR22792">
    <property type="entry name" value="LUPUS LA PROTEIN-RELATED"/>
    <property type="match status" value="1"/>
</dbReference>
<dbReference type="PRINTS" id="PR00302">
    <property type="entry name" value="LUPUSLA"/>
</dbReference>
<dbReference type="Pfam" id="PF05383">
    <property type="entry name" value="La"/>
    <property type="match status" value="1"/>
</dbReference>
<dbReference type="GO" id="GO:0005654">
    <property type="term" value="C:nucleoplasm"/>
    <property type="evidence" value="ECO:0007669"/>
    <property type="project" value="UniProtKB-SubCell"/>
</dbReference>
<dbReference type="PANTHER" id="PTHR22792:SF140">
    <property type="entry name" value="ACHILLES, ISOFORM A"/>
    <property type="match status" value="1"/>
</dbReference>
<dbReference type="InterPro" id="IPR036388">
    <property type="entry name" value="WH-like_DNA-bd_sf"/>
</dbReference>
<comment type="caution">
    <text evidence="10">The sequence shown here is derived from an EMBL/GenBank/DDBJ whole genome shotgun (WGS) entry which is preliminary data.</text>
</comment>
<dbReference type="Gene3D" id="3.30.70.330">
    <property type="match status" value="1"/>
</dbReference>
<dbReference type="PROSITE" id="PS50102">
    <property type="entry name" value="RRM"/>
    <property type="match status" value="1"/>
</dbReference>
<dbReference type="InterPro" id="IPR012677">
    <property type="entry name" value="Nucleotide-bd_a/b_plait_sf"/>
</dbReference>
<dbReference type="EMBL" id="CAUOFW020009168">
    <property type="protein sequence ID" value="CAK9184979.1"/>
    <property type="molecule type" value="Genomic_DNA"/>
</dbReference>
<dbReference type="GO" id="GO:0005730">
    <property type="term" value="C:nucleolus"/>
    <property type="evidence" value="ECO:0007669"/>
    <property type="project" value="UniProtKB-SubCell"/>
</dbReference>
<evidence type="ECO:0000256" key="4">
    <source>
        <dbReference type="ARBA" id="ARBA00023242"/>
    </source>
</evidence>
<keyword evidence="4" id="KW-0539">Nucleus</keyword>
<name>A0ABC8UVB7_9AQUA</name>
<accession>A0ABC8UVB7</accession>
<dbReference type="FunFam" id="1.10.10.10:FF:000795">
    <property type="entry name" value="La protein 2"/>
    <property type="match status" value="1"/>
</dbReference>
<dbReference type="CDD" id="cd08030">
    <property type="entry name" value="LA_like_plant"/>
    <property type="match status" value="1"/>
</dbReference>
<dbReference type="SUPFAM" id="SSF54928">
    <property type="entry name" value="RNA-binding domain, RBD"/>
    <property type="match status" value="1"/>
</dbReference>
<evidence type="ECO:0000259" key="8">
    <source>
        <dbReference type="PROSITE" id="PS50102"/>
    </source>
</evidence>
<dbReference type="Pfam" id="PF00076">
    <property type="entry name" value="RRM_1"/>
    <property type="match status" value="1"/>
</dbReference>
<evidence type="ECO:0000313" key="10">
    <source>
        <dbReference type="EMBL" id="CAK9184979.1"/>
    </source>
</evidence>
<comment type="function">
    <text evidence="5">Binds to the 3' poly(U) terminus of nascent RNA polymerase III transcripts, protecting them from exonuclease digestion and facilitating their folding and maturation.</text>
</comment>
<dbReference type="Proteomes" id="UP001642360">
    <property type="component" value="Unassembled WGS sequence"/>
</dbReference>
<evidence type="ECO:0000313" key="11">
    <source>
        <dbReference type="Proteomes" id="UP001642360"/>
    </source>
</evidence>
<reference evidence="10 11" key="1">
    <citation type="submission" date="2024-02" db="EMBL/GenBank/DDBJ databases">
        <authorList>
            <person name="Vignale AGUSTIN F."/>
            <person name="Sosa J E."/>
            <person name="Modenutti C."/>
        </authorList>
    </citation>
    <scope>NUCLEOTIDE SEQUENCE [LARGE SCALE GENOMIC DNA]</scope>
</reference>
<comment type="subcellular location">
    <subcellularLocation>
        <location evidence="1">Nucleus</location>
        <location evidence="1">Nucleolus</location>
    </subcellularLocation>
    <subcellularLocation>
        <location evidence="2">Nucleus</location>
        <location evidence="2">Nucleoplasm</location>
    </subcellularLocation>
</comment>
<dbReference type="PROSITE" id="PS50961">
    <property type="entry name" value="HTH_LA"/>
    <property type="match status" value="1"/>
</dbReference>
<dbReference type="SMART" id="SM00715">
    <property type="entry name" value="LA"/>
    <property type="match status" value="1"/>
</dbReference>
<feature type="domain" description="HTH La-type RNA-binding" evidence="9">
    <location>
        <begin position="4"/>
        <end position="109"/>
    </location>
</feature>
<sequence>MVTPSLDEETAKKVIRQVEFYFSDSNLPRDKFLSNTLSESQDGMVSLALICSFSRMRNHLGLGEVKSEDVAEDRVKVVAETLRTSSFLKVSEDGKKVGRATELLNPEEVREQLEVKTIVVSPLEYDVKLKDVESLFCQFGKVNSVRLPHHVADKRLFCGTALVEFSTEEDAANILKQSLDYTGVRLEVKPKKEFDAERSKQTKEVENSRSPVASNRKNNSNAEANYPKGLIVAFKLKRISAEGSAENS</sequence>
<evidence type="ECO:0000256" key="5">
    <source>
        <dbReference type="ARBA" id="ARBA00057261"/>
    </source>
</evidence>
<feature type="domain" description="RRM" evidence="8">
    <location>
        <begin position="116"/>
        <end position="193"/>
    </location>
</feature>
<dbReference type="InterPro" id="IPR002344">
    <property type="entry name" value="Lupus_La"/>
</dbReference>
<dbReference type="SUPFAM" id="SSF46785">
    <property type="entry name" value="Winged helix' DNA-binding domain"/>
    <property type="match status" value="1"/>
</dbReference>
<evidence type="ECO:0000256" key="2">
    <source>
        <dbReference type="ARBA" id="ARBA00004642"/>
    </source>
</evidence>